<feature type="signal peptide" evidence="2">
    <location>
        <begin position="1"/>
        <end position="19"/>
    </location>
</feature>
<keyword evidence="1" id="KW-0175">Coiled coil</keyword>
<evidence type="ECO:0000256" key="2">
    <source>
        <dbReference type="SAM" id="SignalP"/>
    </source>
</evidence>
<feature type="coiled-coil region" evidence="1">
    <location>
        <begin position="94"/>
        <end position="121"/>
    </location>
</feature>
<proteinExistence type="predicted"/>
<evidence type="ECO:0000313" key="3">
    <source>
        <dbReference type="EMBL" id="KAJ8347138.1"/>
    </source>
</evidence>
<comment type="caution">
    <text evidence="3">The sequence shown here is derived from an EMBL/GenBank/DDBJ whole genome shotgun (WGS) entry which is preliminary data.</text>
</comment>
<evidence type="ECO:0000256" key="1">
    <source>
        <dbReference type="SAM" id="Coils"/>
    </source>
</evidence>
<dbReference type="EMBL" id="JAINUF010000011">
    <property type="protein sequence ID" value="KAJ8347138.1"/>
    <property type="molecule type" value="Genomic_DNA"/>
</dbReference>
<protein>
    <submittedName>
        <fullName evidence="3">Uncharacterized protein</fullName>
    </submittedName>
</protein>
<dbReference type="OrthoDB" id="8908356at2759"/>
<sequence length="211" mass="23833">MRTRRVLQMCLWLAGVGIARSPSPTQSPAPEAQVGVLTEGLLHLLSGIEENGRFVERQGRRVNRELRRQARELARLHTRARLVDRLWTGLKRELQVGEAREEGLQREAEGLQREVEALRDMTGRDTLEHRLSRVQEMIQVITAPGAVKATTLNTTLLQAEMEAQGRRLSDLSLEVMIQDGLVAQQDQRHCRATDGELELEDDRGKSIDLSC</sequence>
<keyword evidence="4" id="KW-1185">Reference proteome</keyword>
<reference evidence="3" key="1">
    <citation type="journal article" date="2023" name="Science">
        <title>Genome structures resolve the early diversification of teleost fishes.</title>
        <authorList>
            <person name="Parey E."/>
            <person name="Louis A."/>
            <person name="Montfort J."/>
            <person name="Bouchez O."/>
            <person name="Roques C."/>
            <person name="Iampietro C."/>
            <person name="Lluch J."/>
            <person name="Castinel A."/>
            <person name="Donnadieu C."/>
            <person name="Desvignes T."/>
            <person name="Floi Bucao C."/>
            <person name="Jouanno E."/>
            <person name="Wen M."/>
            <person name="Mejri S."/>
            <person name="Dirks R."/>
            <person name="Jansen H."/>
            <person name="Henkel C."/>
            <person name="Chen W.J."/>
            <person name="Zahm M."/>
            <person name="Cabau C."/>
            <person name="Klopp C."/>
            <person name="Thompson A.W."/>
            <person name="Robinson-Rechavi M."/>
            <person name="Braasch I."/>
            <person name="Lecointre G."/>
            <person name="Bobe J."/>
            <person name="Postlethwait J.H."/>
            <person name="Berthelot C."/>
            <person name="Roest Crollius H."/>
            <person name="Guiguen Y."/>
        </authorList>
    </citation>
    <scope>NUCLEOTIDE SEQUENCE</scope>
    <source>
        <strain evidence="3">WJC10195</strain>
    </source>
</reference>
<accession>A0A9Q1IPE7</accession>
<organism evidence="3 4">
    <name type="scientific">Synaphobranchus kaupii</name>
    <name type="common">Kaup's arrowtooth eel</name>
    <dbReference type="NCBI Taxonomy" id="118154"/>
    <lineage>
        <taxon>Eukaryota</taxon>
        <taxon>Metazoa</taxon>
        <taxon>Chordata</taxon>
        <taxon>Craniata</taxon>
        <taxon>Vertebrata</taxon>
        <taxon>Euteleostomi</taxon>
        <taxon>Actinopterygii</taxon>
        <taxon>Neopterygii</taxon>
        <taxon>Teleostei</taxon>
        <taxon>Anguilliformes</taxon>
        <taxon>Synaphobranchidae</taxon>
        <taxon>Synaphobranchus</taxon>
    </lineage>
</organism>
<feature type="chain" id="PRO_5040108090" evidence="2">
    <location>
        <begin position="20"/>
        <end position="211"/>
    </location>
</feature>
<keyword evidence="2" id="KW-0732">Signal</keyword>
<gene>
    <name evidence="3" type="ORF">SKAU_G00285390</name>
</gene>
<name>A0A9Q1IPE7_SYNKA</name>
<evidence type="ECO:0000313" key="4">
    <source>
        <dbReference type="Proteomes" id="UP001152622"/>
    </source>
</evidence>
<dbReference type="AlphaFoldDB" id="A0A9Q1IPE7"/>
<dbReference type="Proteomes" id="UP001152622">
    <property type="component" value="Chromosome 11"/>
</dbReference>